<name>A0A9X2P6M3_9BACT</name>
<accession>A0A9X2P6M3</accession>
<keyword evidence="1" id="KW-0732">Signal</keyword>
<dbReference type="Proteomes" id="UP001142175">
    <property type="component" value="Unassembled WGS sequence"/>
</dbReference>
<evidence type="ECO:0000256" key="1">
    <source>
        <dbReference type="SAM" id="SignalP"/>
    </source>
</evidence>
<dbReference type="InterPro" id="IPR026444">
    <property type="entry name" value="Secre_tail"/>
</dbReference>
<reference evidence="2" key="1">
    <citation type="submission" date="2022-08" db="EMBL/GenBank/DDBJ databases">
        <authorList>
            <person name="Zhang D."/>
        </authorList>
    </citation>
    <scope>NUCLEOTIDE SEQUENCE</scope>
    <source>
        <strain evidence="2">XJ19-11</strain>
    </source>
</reference>
<feature type="chain" id="PRO_5040831413" evidence="1">
    <location>
        <begin position="19"/>
        <end position="702"/>
    </location>
</feature>
<protein>
    <submittedName>
        <fullName evidence="2">T9SS type A sorting domain-containing protein</fullName>
    </submittedName>
</protein>
<dbReference type="RefSeq" id="WP_258422336.1">
    <property type="nucleotide sequence ID" value="NZ_JANSUY010000002.1"/>
</dbReference>
<organism evidence="2 3">
    <name type="scientific">Aquiflexum gelatinilyticum</name>
    <dbReference type="NCBI Taxonomy" id="2961943"/>
    <lineage>
        <taxon>Bacteria</taxon>
        <taxon>Pseudomonadati</taxon>
        <taxon>Bacteroidota</taxon>
        <taxon>Cytophagia</taxon>
        <taxon>Cytophagales</taxon>
        <taxon>Cyclobacteriaceae</taxon>
        <taxon>Aquiflexum</taxon>
    </lineage>
</organism>
<gene>
    <name evidence="2" type="ORF">NU887_05380</name>
</gene>
<feature type="signal peptide" evidence="1">
    <location>
        <begin position="1"/>
        <end position="18"/>
    </location>
</feature>
<comment type="caution">
    <text evidence="2">The sequence shown here is derived from an EMBL/GenBank/DDBJ whole genome shotgun (WGS) entry which is preliminary data.</text>
</comment>
<dbReference type="AlphaFoldDB" id="A0A9X2P6M3"/>
<dbReference type="NCBIfam" id="TIGR04183">
    <property type="entry name" value="Por_Secre_tail"/>
    <property type="match status" value="1"/>
</dbReference>
<dbReference type="EMBL" id="JANSUY010000002">
    <property type="protein sequence ID" value="MCR9014457.1"/>
    <property type="molecule type" value="Genomic_DNA"/>
</dbReference>
<evidence type="ECO:0000313" key="3">
    <source>
        <dbReference type="Proteomes" id="UP001142175"/>
    </source>
</evidence>
<proteinExistence type="predicted"/>
<dbReference type="InterPro" id="IPR028994">
    <property type="entry name" value="Integrin_alpha_N"/>
</dbReference>
<keyword evidence="3" id="KW-1185">Reference proteome</keyword>
<sequence>MRYLILILFFSTCTLVVAQQTFSFDQSKKIIHDGNEIPLPFAVGINASQYQRMDVNADGEEEWVVWDINARRVLVFEEIGEKFKYLPEMSYFFPNDINGFLILADFNLDGKKDLFTSSPFGIKAYKNVSNSGDPFPKWEVAQNFLRLENGSNLTANNLDIPMVLDIDGDGDLDIASFNLGDYVDFYLNTSVERKGTADIDAFAFPEPWWGRFEFCGCGNFSFGITCEGLPMGRLADAGPENRILHTGGHSVLYADFDNDGVRDLLLGRDECNTLYFLPNKGTDRQPLFDAFSQDVPGFGTLPEFPIYHAAYLWQNSLIVSSNSSASSGVFKSNFSENVFQISKGSSGLPSKSPFLQSEILDLGENSRPFFKGLSTSGEMIVTANSFVGGRNIGMAYQYVVNNESWELVESDYLNLSALDFTDLHYFEYLNAANEETYWITGLDTVNNSLRRLVFYGTNPDFGQMRQIFIPNRSPVGQDHIEMFSFEGKDYLMLARQTGELLLYSFDFSNSENINLIQSDFLGYTDNPGSRNLNVHVVPGKNPSLYAVDQRGVLVYIPDFMNQVERETILVTISPTATSQSRLGRNTWITSLPKPFTDERDLVLGNTAGGLEYLKFQAEGPLPGEEDLLVKVYPNPNRGSFKLIASQTSSVTLISSLGQEIVGSFELTANSELEITLPLAPGLYIARFTNAEGKSKSQKIVVW</sequence>
<dbReference type="SUPFAM" id="SSF69318">
    <property type="entry name" value="Integrin alpha N-terminal domain"/>
    <property type="match status" value="1"/>
</dbReference>
<evidence type="ECO:0000313" key="2">
    <source>
        <dbReference type="EMBL" id="MCR9014457.1"/>
    </source>
</evidence>